<keyword evidence="3 4" id="KW-0067">ATP-binding</keyword>
<dbReference type="PROSITE" id="PS00107">
    <property type="entry name" value="PROTEIN_KINASE_ATP"/>
    <property type="match status" value="1"/>
</dbReference>
<evidence type="ECO:0000313" key="7">
    <source>
        <dbReference type="EMBL" id="EDO17410.1"/>
    </source>
</evidence>
<dbReference type="FunFam" id="3.30.200.20:FF:000042">
    <property type="entry name" value="Aurora kinase A"/>
    <property type="match status" value="1"/>
</dbReference>
<dbReference type="PhylomeDB" id="A7TJU8"/>
<dbReference type="RefSeq" id="XP_001645268.1">
    <property type="nucleotide sequence ID" value="XM_001645218.1"/>
</dbReference>
<dbReference type="HOGENOM" id="CLU_006413_0_0_1"/>
<evidence type="ECO:0000256" key="1">
    <source>
        <dbReference type="ARBA" id="ARBA00012513"/>
    </source>
</evidence>
<dbReference type="EC" id="2.7.11.1" evidence="1"/>
<dbReference type="FunCoup" id="A7TJU8">
    <property type="interactions" value="408"/>
</dbReference>
<dbReference type="InterPro" id="IPR050629">
    <property type="entry name" value="STE20/SPS1-PAK"/>
</dbReference>
<dbReference type="FunFam" id="1.10.510.10:FF:000571">
    <property type="entry name" value="Maternal embryonic leucine zipper kinase"/>
    <property type="match status" value="1"/>
</dbReference>
<dbReference type="GO" id="GO:0000281">
    <property type="term" value="P:mitotic cytokinesis"/>
    <property type="evidence" value="ECO:0007669"/>
    <property type="project" value="EnsemblFungi"/>
</dbReference>
<dbReference type="SMART" id="SM00220">
    <property type="entry name" value="S_TKc"/>
    <property type="match status" value="1"/>
</dbReference>
<dbReference type="STRING" id="436907.A7TJU8"/>
<accession>A7TJU8</accession>
<dbReference type="Proteomes" id="UP000000267">
    <property type="component" value="Unassembled WGS sequence"/>
</dbReference>
<dbReference type="InterPro" id="IPR000719">
    <property type="entry name" value="Prot_kinase_dom"/>
</dbReference>
<evidence type="ECO:0000256" key="2">
    <source>
        <dbReference type="ARBA" id="ARBA00022741"/>
    </source>
</evidence>
<dbReference type="Pfam" id="PF00069">
    <property type="entry name" value="Pkinase"/>
    <property type="match status" value="1"/>
</dbReference>
<dbReference type="GO" id="GO:0005935">
    <property type="term" value="C:cellular bud neck"/>
    <property type="evidence" value="ECO:0007669"/>
    <property type="project" value="EnsemblFungi"/>
</dbReference>
<keyword evidence="8" id="KW-1185">Reference proteome</keyword>
<sequence>MEGILRSRLASSNREGLVSLTPAQQSSGSTAIPILGTPSTEVESIKETQEASAVKQSQPRIQYQLKAVIGKGSFGVVYKAVNRKTNQVVAIKEVNYDNDEELNDIMSEIHLLKNLNHVNIVKYHGFIQKMDTLYIILEYCSRGSLKKLISPNRGIPEIEAQSYIRQTLQGLSYLHEQGVIHRDIKSANLLLDSSNVVKLADFGVSTKVNNASMAMTLAGSLNWMAPEIIGNRGASTLSDIWSLGATVVELLTGNPPFHNLVDVNIYYAIENDTYLPPENKVSHVAANFLSCCFQKNMYLRPTAKQLLQHEWLSQEDGIETKTPMANHFVGRLDRFKEGYEEEDYNWDDDFKEKQIDMSPRKKGQFTPVNSDPSTLNNRDNIQPSTISSSRVANETYLLKKLKQGQLISNMAMLFNDCVIENIVDVILNLLSGPKQDQVDQLVISLFEYDYNYNNSLFKQKFVTMGGMPLLLENEELIISCFIDYKPPSFPSPTVYRTLIESGIMNKKYFSNLKDPSLILELILKYLEVTSITFWCRWCEINLNLAILLKNNKIHEKISQTIMLKLSSHANWFSEILFSALVHETSPQDILSNPQTFHNVFKVITFTLMKTDSELNIMTQSSSNSPSNSIKSGLSEADALHFQSLSLSSNASFSNMRGKIPDSFINWLITFTNVKYNNLELFNWKYYMKVCNKVVQMKMDSLTKILYTSEFINLASKLLRDRNSKLIGPILQDVVSICVDLSMDLRKDRVPPLFFSLAISFTKIEKYLTQGIQITLNCLQLLLHENLKTTQVASDILSIDFMSNGNKSNIIIHSSDLVEPFFALRKDNVSFGNFLNTFTKLCSLQQLEFISFDLLMFANFVERIKSFFHIYRGSLLLQIDLLKFIKIVITKAINFDPIDEIFVKTSELVSFFNNNWDMQKKDEHKDKNNKTSEQVGCDSILIQQLCKDIEILSKGYFPNKNSATNFDNDGFAIPKWTA</sequence>
<dbReference type="GO" id="GO:0005737">
    <property type="term" value="C:cytoplasm"/>
    <property type="evidence" value="ECO:0007669"/>
    <property type="project" value="TreeGrafter"/>
</dbReference>
<dbReference type="GO" id="GO:0005816">
    <property type="term" value="C:spindle pole body"/>
    <property type="evidence" value="ECO:0007669"/>
    <property type="project" value="EnsemblFungi"/>
</dbReference>
<feature type="domain" description="Protein kinase" evidence="6">
    <location>
        <begin position="63"/>
        <end position="312"/>
    </location>
</feature>
<dbReference type="GO" id="GO:0005524">
    <property type="term" value="F:ATP binding"/>
    <property type="evidence" value="ECO:0007669"/>
    <property type="project" value="UniProtKB-UniRule"/>
</dbReference>
<evidence type="ECO:0000313" key="8">
    <source>
        <dbReference type="Proteomes" id="UP000000267"/>
    </source>
</evidence>
<name>A7TJU8_VANPO</name>
<feature type="region of interest" description="Disordered" evidence="5">
    <location>
        <begin position="357"/>
        <end position="384"/>
    </location>
</feature>
<dbReference type="SUPFAM" id="SSF56112">
    <property type="entry name" value="Protein kinase-like (PK-like)"/>
    <property type="match status" value="1"/>
</dbReference>
<gene>
    <name evidence="7" type="ORF">Kpol_1037p6</name>
</gene>
<keyword evidence="2 4" id="KW-0547">Nucleotide-binding</keyword>
<dbReference type="PANTHER" id="PTHR48012:SF26">
    <property type="entry name" value="SERINE_THREONINE-PROTEIN KINASE DDB_G0283821-RELATED"/>
    <property type="match status" value="1"/>
</dbReference>
<feature type="compositionally biased region" description="Polar residues" evidence="5">
    <location>
        <begin position="366"/>
        <end position="384"/>
    </location>
</feature>
<evidence type="ECO:0000256" key="5">
    <source>
        <dbReference type="SAM" id="MobiDB-lite"/>
    </source>
</evidence>
<organism evidence="8">
    <name type="scientific">Vanderwaltozyma polyspora (strain ATCC 22028 / DSM 70294 / BCRC 21397 / CBS 2163 / NBRC 10782 / NRRL Y-8283 / UCD 57-17)</name>
    <name type="common">Kluyveromyces polysporus</name>
    <dbReference type="NCBI Taxonomy" id="436907"/>
    <lineage>
        <taxon>Eukaryota</taxon>
        <taxon>Fungi</taxon>
        <taxon>Dikarya</taxon>
        <taxon>Ascomycota</taxon>
        <taxon>Saccharomycotina</taxon>
        <taxon>Saccharomycetes</taxon>
        <taxon>Saccharomycetales</taxon>
        <taxon>Saccharomycetaceae</taxon>
        <taxon>Vanderwaltozyma</taxon>
    </lineage>
</organism>
<dbReference type="GeneID" id="5545627"/>
<dbReference type="PROSITE" id="PS00108">
    <property type="entry name" value="PROTEIN_KINASE_ST"/>
    <property type="match status" value="1"/>
</dbReference>
<dbReference type="GO" id="GO:1903024">
    <property type="term" value="P:positive regulation of ascospore-type prospore membrane formation"/>
    <property type="evidence" value="ECO:0007669"/>
    <property type="project" value="EnsemblFungi"/>
</dbReference>
<proteinExistence type="predicted"/>
<protein>
    <recommendedName>
        <fullName evidence="1">non-specific serine/threonine protein kinase</fullName>
        <ecNumber evidence="1">2.7.11.1</ecNumber>
    </recommendedName>
</protein>
<dbReference type="Gene3D" id="1.10.510.10">
    <property type="entry name" value="Transferase(Phosphotransferase) domain 1"/>
    <property type="match status" value="1"/>
</dbReference>
<dbReference type="GO" id="GO:0004674">
    <property type="term" value="F:protein serine/threonine kinase activity"/>
    <property type="evidence" value="ECO:0007669"/>
    <property type="project" value="UniProtKB-EC"/>
</dbReference>
<evidence type="ECO:0000256" key="4">
    <source>
        <dbReference type="PROSITE-ProRule" id="PRU10141"/>
    </source>
</evidence>
<dbReference type="AlphaFoldDB" id="A7TJU8"/>
<feature type="binding site" evidence="4">
    <location>
        <position position="92"/>
    </location>
    <ligand>
        <name>ATP</name>
        <dbReference type="ChEBI" id="CHEBI:30616"/>
    </ligand>
</feature>
<dbReference type="PROSITE" id="PS50011">
    <property type="entry name" value="PROTEIN_KINASE_DOM"/>
    <property type="match status" value="1"/>
</dbReference>
<dbReference type="InterPro" id="IPR011009">
    <property type="entry name" value="Kinase-like_dom_sf"/>
</dbReference>
<evidence type="ECO:0000256" key="3">
    <source>
        <dbReference type="ARBA" id="ARBA00022840"/>
    </source>
</evidence>
<dbReference type="InParanoid" id="A7TJU8"/>
<dbReference type="OMA" id="KYHGFIQ"/>
<dbReference type="InterPro" id="IPR017441">
    <property type="entry name" value="Protein_kinase_ATP_BS"/>
</dbReference>
<dbReference type="eggNOG" id="KOG0198">
    <property type="taxonomic scope" value="Eukaryota"/>
</dbReference>
<dbReference type="GO" id="GO:0007096">
    <property type="term" value="P:regulation of exit from mitosis"/>
    <property type="evidence" value="ECO:0007669"/>
    <property type="project" value="EnsemblFungi"/>
</dbReference>
<dbReference type="KEGG" id="vpo:Kpol_1037p6"/>
<dbReference type="GO" id="GO:1904750">
    <property type="term" value="P:negative regulation of protein localization to nucleolus"/>
    <property type="evidence" value="ECO:0007669"/>
    <property type="project" value="EnsemblFungi"/>
</dbReference>
<dbReference type="InterPro" id="IPR008271">
    <property type="entry name" value="Ser/Thr_kinase_AS"/>
</dbReference>
<dbReference type="EMBL" id="DS480404">
    <property type="protein sequence ID" value="EDO17410.1"/>
    <property type="molecule type" value="Genomic_DNA"/>
</dbReference>
<dbReference type="GO" id="GO:0051229">
    <property type="term" value="P:meiotic spindle disassembly"/>
    <property type="evidence" value="ECO:0007669"/>
    <property type="project" value="EnsemblFungi"/>
</dbReference>
<reference evidence="7 8" key="1">
    <citation type="journal article" date="2007" name="Proc. Natl. Acad. Sci. U.S.A.">
        <title>Independent sorting-out of thousands of duplicated gene pairs in two yeast species descended from a whole-genome duplication.</title>
        <authorList>
            <person name="Scannell D.R."/>
            <person name="Frank A.C."/>
            <person name="Conant G.C."/>
            <person name="Byrne K.P."/>
            <person name="Woolfit M."/>
            <person name="Wolfe K.H."/>
        </authorList>
    </citation>
    <scope>NUCLEOTIDE SEQUENCE [LARGE SCALE GENOMIC DNA]</scope>
    <source>
        <strain evidence="8">ATCC 22028 / DSM 70294 / BCRC 21397 / CBS 2163 / NBRC 10782 / NRRL Y-8283 / UCD 57-17</strain>
    </source>
</reference>
<dbReference type="PANTHER" id="PTHR48012">
    <property type="entry name" value="STERILE20-LIKE KINASE, ISOFORM B-RELATED"/>
    <property type="match status" value="1"/>
</dbReference>
<evidence type="ECO:0000259" key="6">
    <source>
        <dbReference type="PROSITE" id="PS50011"/>
    </source>
</evidence>
<dbReference type="OrthoDB" id="8693905at2759"/>